<dbReference type="EMBL" id="RBXL01000002">
    <property type="protein sequence ID" value="RKT38017.1"/>
    <property type="molecule type" value="Genomic_DNA"/>
</dbReference>
<evidence type="ECO:0000313" key="6">
    <source>
        <dbReference type="Proteomes" id="UP000274556"/>
    </source>
</evidence>
<dbReference type="InterPro" id="IPR010982">
    <property type="entry name" value="Lambda_DNA-bd_dom_sf"/>
</dbReference>
<name>A0A495UPQ9_9GAMM</name>
<organism evidence="5 6">
    <name type="scientific">Thiocapsa rosea</name>
    <dbReference type="NCBI Taxonomy" id="69360"/>
    <lineage>
        <taxon>Bacteria</taxon>
        <taxon>Pseudomonadati</taxon>
        <taxon>Pseudomonadota</taxon>
        <taxon>Gammaproteobacteria</taxon>
        <taxon>Chromatiales</taxon>
        <taxon>Chromatiaceae</taxon>
        <taxon>Thiocapsa</taxon>
    </lineage>
</organism>
<dbReference type="SUPFAM" id="SSF47413">
    <property type="entry name" value="lambda repressor-like DNA-binding domains"/>
    <property type="match status" value="1"/>
</dbReference>
<accession>A0A495UPQ9</accession>
<protein>
    <submittedName>
        <fullName evidence="5">Putative transcriptional regulator</fullName>
    </submittedName>
</protein>
<dbReference type="Pfam" id="PF01381">
    <property type="entry name" value="HTH_3"/>
    <property type="match status" value="1"/>
</dbReference>
<dbReference type="RefSeq" id="WP_120800298.1">
    <property type="nucleotide sequence ID" value="NZ_RBXL01000002.1"/>
</dbReference>
<evidence type="ECO:0000256" key="3">
    <source>
        <dbReference type="ARBA" id="ARBA00023163"/>
    </source>
</evidence>
<dbReference type="PANTHER" id="PTHR36511">
    <property type="entry name" value="MERR FAMILY BACTERIAL REGULATORY PROTEIN"/>
    <property type="match status" value="1"/>
</dbReference>
<gene>
    <name evidence="5" type="ORF">BDD21_5542</name>
</gene>
<dbReference type="InterPro" id="IPR001387">
    <property type="entry name" value="Cro/C1-type_HTH"/>
</dbReference>
<keyword evidence="2" id="KW-0238">DNA-binding</keyword>
<dbReference type="CDD" id="cd00093">
    <property type="entry name" value="HTH_XRE"/>
    <property type="match status" value="1"/>
</dbReference>
<dbReference type="Proteomes" id="UP000274556">
    <property type="component" value="Unassembled WGS sequence"/>
</dbReference>
<evidence type="ECO:0000259" key="4">
    <source>
        <dbReference type="PROSITE" id="PS50943"/>
    </source>
</evidence>
<dbReference type="Gene3D" id="1.10.260.40">
    <property type="entry name" value="lambda repressor-like DNA-binding domains"/>
    <property type="match status" value="1"/>
</dbReference>
<dbReference type="OrthoDB" id="9799384at2"/>
<dbReference type="GO" id="GO:0003677">
    <property type="term" value="F:DNA binding"/>
    <property type="evidence" value="ECO:0007669"/>
    <property type="project" value="UniProtKB-KW"/>
</dbReference>
<dbReference type="SMART" id="SM00530">
    <property type="entry name" value="HTH_XRE"/>
    <property type="match status" value="1"/>
</dbReference>
<proteinExistence type="predicted"/>
<reference evidence="5 6" key="1">
    <citation type="submission" date="2018-10" db="EMBL/GenBank/DDBJ databases">
        <title>Genomic Encyclopedia of Archaeal and Bacterial Type Strains, Phase II (KMG-II): from individual species to whole genera.</title>
        <authorList>
            <person name="Goeker M."/>
        </authorList>
    </citation>
    <scope>NUCLEOTIDE SEQUENCE [LARGE SCALE GENOMIC DNA]</scope>
    <source>
        <strain evidence="5 6">DSM 235</strain>
    </source>
</reference>
<evidence type="ECO:0000313" key="5">
    <source>
        <dbReference type="EMBL" id="RKT38017.1"/>
    </source>
</evidence>
<dbReference type="InterPro" id="IPR052359">
    <property type="entry name" value="HTH-type_reg/antitoxin"/>
</dbReference>
<dbReference type="PANTHER" id="PTHR36511:SF3">
    <property type="entry name" value="ANTITOXIN HIGA-2"/>
    <property type="match status" value="1"/>
</dbReference>
<feature type="domain" description="HTH cro/C1-type" evidence="4">
    <location>
        <begin position="50"/>
        <end position="85"/>
    </location>
</feature>
<keyword evidence="6" id="KW-1185">Reference proteome</keyword>
<sequence length="105" mass="11742">MAKQYRSDALASIHETMAALHEVGAIDKLTMREFDDTCLTSVEPLSPEAIRALREREHLSQPVFARYLNVSKNLISDWERGVKRPGGPALRLLTVIEKKGIQAIA</sequence>
<evidence type="ECO:0000256" key="2">
    <source>
        <dbReference type="ARBA" id="ARBA00023125"/>
    </source>
</evidence>
<keyword evidence="3" id="KW-0804">Transcription</keyword>
<dbReference type="AlphaFoldDB" id="A0A495UPQ9"/>
<keyword evidence="1" id="KW-0805">Transcription regulation</keyword>
<comment type="caution">
    <text evidence="5">The sequence shown here is derived from an EMBL/GenBank/DDBJ whole genome shotgun (WGS) entry which is preliminary data.</text>
</comment>
<dbReference type="PROSITE" id="PS50943">
    <property type="entry name" value="HTH_CROC1"/>
    <property type="match status" value="1"/>
</dbReference>
<evidence type="ECO:0000256" key="1">
    <source>
        <dbReference type="ARBA" id="ARBA00023015"/>
    </source>
</evidence>